<gene>
    <name evidence="1" type="ORF">Acr_24g0006540</name>
</gene>
<sequence>MRLVNWTRCLRGSPFGHLGTCVRAVAMLGSFRAWIATESRKIYDEDDDQLKRCLECNENGLIRCPTCCS</sequence>
<dbReference type="OrthoDB" id="423313at2759"/>
<evidence type="ECO:0000313" key="2">
    <source>
        <dbReference type="Proteomes" id="UP000585474"/>
    </source>
</evidence>
<name>A0A7J0GVB5_9ERIC</name>
<accession>A0A7J0GVB5</accession>
<dbReference type="EMBL" id="BJWL01000024">
    <property type="protein sequence ID" value="GFZ14464.1"/>
    <property type="molecule type" value="Genomic_DNA"/>
</dbReference>
<organism evidence="1 2">
    <name type="scientific">Actinidia rufa</name>
    <dbReference type="NCBI Taxonomy" id="165716"/>
    <lineage>
        <taxon>Eukaryota</taxon>
        <taxon>Viridiplantae</taxon>
        <taxon>Streptophyta</taxon>
        <taxon>Embryophyta</taxon>
        <taxon>Tracheophyta</taxon>
        <taxon>Spermatophyta</taxon>
        <taxon>Magnoliopsida</taxon>
        <taxon>eudicotyledons</taxon>
        <taxon>Gunneridae</taxon>
        <taxon>Pentapetalae</taxon>
        <taxon>asterids</taxon>
        <taxon>Ericales</taxon>
        <taxon>Actinidiaceae</taxon>
        <taxon>Actinidia</taxon>
    </lineage>
</organism>
<reference evidence="1 2" key="1">
    <citation type="submission" date="2019-07" db="EMBL/GenBank/DDBJ databases">
        <title>De Novo Assembly of kiwifruit Actinidia rufa.</title>
        <authorList>
            <person name="Sugita-Konishi S."/>
            <person name="Sato K."/>
            <person name="Mori E."/>
            <person name="Abe Y."/>
            <person name="Kisaki G."/>
            <person name="Hamano K."/>
            <person name="Suezawa K."/>
            <person name="Otani M."/>
            <person name="Fukuda T."/>
            <person name="Manabe T."/>
            <person name="Gomi K."/>
            <person name="Tabuchi M."/>
            <person name="Akimitsu K."/>
            <person name="Kataoka I."/>
        </authorList>
    </citation>
    <scope>NUCLEOTIDE SEQUENCE [LARGE SCALE GENOMIC DNA]</scope>
    <source>
        <strain evidence="2">cv. Fuchu</strain>
    </source>
</reference>
<dbReference type="Pfam" id="PF23733">
    <property type="entry name" value="GRXCR1-2_C"/>
    <property type="match status" value="1"/>
</dbReference>
<comment type="caution">
    <text evidence="1">The sequence shown here is derived from an EMBL/GenBank/DDBJ whole genome shotgun (WGS) entry which is preliminary data.</text>
</comment>
<proteinExistence type="predicted"/>
<dbReference type="Proteomes" id="UP000585474">
    <property type="component" value="Unassembled WGS sequence"/>
</dbReference>
<evidence type="ECO:0000313" key="1">
    <source>
        <dbReference type="EMBL" id="GFZ14464.1"/>
    </source>
</evidence>
<keyword evidence="2" id="KW-1185">Reference proteome</keyword>
<protein>
    <submittedName>
        <fullName evidence="1">Glutaredoxin family protein</fullName>
    </submittedName>
</protein>
<dbReference type="AlphaFoldDB" id="A0A7J0GVB5"/>